<proteinExistence type="predicted"/>
<accession>A0A4Y8U313</accession>
<sequence>MKFIRYKSPVPNLRGVHLGIFALANGLGYGGNLTVAEHAIWRAGNDWYDAAYPNPSDCQPAVYDHALNPGAVAWFKDSAQHLLECVEPYLRLLDAHQIGWEKLESDAPGILIYEDDVQVIATPVAGRGTGATVPPVRP</sequence>
<evidence type="ECO:0000313" key="1">
    <source>
        <dbReference type="EMBL" id="TFH57593.1"/>
    </source>
</evidence>
<dbReference type="RefSeq" id="WP_134780481.1">
    <property type="nucleotide sequence ID" value="NZ_SPDS01000001.1"/>
</dbReference>
<dbReference type="AlphaFoldDB" id="A0A4Y8U313"/>
<protein>
    <submittedName>
        <fullName evidence="1">Uncharacterized protein</fullName>
    </submittedName>
</protein>
<dbReference type="Proteomes" id="UP000297638">
    <property type="component" value="Unassembled WGS sequence"/>
</dbReference>
<evidence type="ECO:0000313" key="2">
    <source>
        <dbReference type="Proteomes" id="UP000297638"/>
    </source>
</evidence>
<reference evidence="1 2" key="1">
    <citation type="submission" date="2019-03" db="EMBL/GenBank/DDBJ databases">
        <title>Glutamicibacter sp. LJH19 genome.</title>
        <authorList>
            <person name="Sinai Borker S."/>
            <person name="Kumar R."/>
        </authorList>
    </citation>
    <scope>NUCLEOTIDE SEQUENCE [LARGE SCALE GENOMIC DNA]</scope>
    <source>
        <strain evidence="1 2">LJH19</strain>
    </source>
</reference>
<comment type="caution">
    <text evidence="1">The sequence shown here is derived from an EMBL/GenBank/DDBJ whole genome shotgun (WGS) entry which is preliminary data.</text>
</comment>
<gene>
    <name evidence="1" type="ORF">EXY26_11690</name>
</gene>
<dbReference type="EMBL" id="SPDS01000001">
    <property type="protein sequence ID" value="TFH57593.1"/>
    <property type="molecule type" value="Genomic_DNA"/>
</dbReference>
<organism evidence="1 2">
    <name type="scientific">Glutamicibacter arilaitensis</name>
    <dbReference type="NCBI Taxonomy" id="256701"/>
    <lineage>
        <taxon>Bacteria</taxon>
        <taxon>Bacillati</taxon>
        <taxon>Actinomycetota</taxon>
        <taxon>Actinomycetes</taxon>
        <taxon>Micrococcales</taxon>
        <taxon>Micrococcaceae</taxon>
        <taxon>Glutamicibacter</taxon>
    </lineage>
</organism>
<name>A0A4Y8U313_9MICC</name>